<evidence type="ECO:0000256" key="1">
    <source>
        <dbReference type="ARBA" id="ARBA00008987"/>
    </source>
</evidence>
<protein>
    <recommendedName>
        <fullName evidence="6">Thioredoxin</fullName>
    </recommendedName>
</protein>
<evidence type="ECO:0000256" key="3">
    <source>
        <dbReference type="ARBA" id="ARBA00022982"/>
    </source>
</evidence>
<feature type="domain" description="Thioredoxin" evidence="8">
    <location>
        <begin position="22"/>
        <end position="156"/>
    </location>
</feature>
<dbReference type="InterPro" id="IPR036249">
    <property type="entry name" value="Thioredoxin-like_sf"/>
</dbReference>
<evidence type="ECO:0000256" key="2">
    <source>
        <dbReference type="ARBA" id="ARBA00022448"/>
    </source>
</evidence>
<dbReference type="InterPro" id="IPR017937">
    <property type="entry name" value="Thioredoxin_CS"/>
</dbReference>
<dbReference type="RefSeq" id="WP_005942325.1">
    <property type="nucleotide sequence ID" value="NZ_KB890341.1"/>
</dbReference>
<dbReference type="GO" id="GO:0045454">
    <property type="term" value="P:cell redox homeostasis"/>
    <property type="evidence" value="ECO:0007669"/>
    <property type="project" value="TreeGrafter"/>
</dbReference>
<dbReference type="PATRIC" id="fig|1121098.3.peg.2768"/>
<evidence type="ECO:0000256" key="4">
    <source>
        <dbReference type="ARBA" id="ARBA00023157"/>
    </source>
</evidence>
<reference evidence="9 10" key="1">
    <citation type="submission" date="2013-04" db="EMBL/GenBank/DDBJ databases">
        <title>The Genome Sequence of Bacteroides massiliensis DSM 17679.</title>
        <authorList>
            <consortium name="The Broad Institute Genomics Platform"/>
            <person name="Earl A."/>
            <person name="Ward D."/>
            <person name="Feldgarden M."/>
            <person name="Gevers D."/>
            <person name="Martens E."/>
            <person name="Fenner L."/>
            <person name="Roux V."/>
            <person name="Mallet M.N."/>
            <person name="Raoult D."/>
            <person name="Walker B."/>
            <person name="Young S."/>
            <person name="Zeng Q."/>
            <person name="Gargeya S."/>
            <person name="Fitzgerald M."/>
            <person name="Haas B."/>
            <person name="Abouelleil A."/>
            <person name="Allen A.W."/>
            <person name="Alvarado L."/>
            <person name="Arachchi H.M."/>
            <person name="Berlin A.M."/>
            <person name="Chapman S.B."/>
            <person name="Gainer-Dewar J."/>
            <person name="Goldberg J."/>
            <person name="Griggs A."/>
            <person name="Gujja S."/>
            <person name="Hansen M."/>
            <person name="Howarth C."/>
            <person name="Imamovic A."/>
            <person name="Ireland A."/>
            <person name="Larimer J."/>
            <person name="McCowan C."/>
            <person name="Murphy C."/>
            <person name="Pearson M."/>
            <person name="Poon T.W."/>
            <person name="Priest M."/>
            <person name="Roberts A."/>
            <person name="Saif S."/>
            <person name="Shea T."/>
            <person name="Sisk P."/>
            <person name="Sykes S."/>
            <person name="Wortman J."/>
            <person name="Nusbaum C."/>
            <person name="Birren B."/>
        </authorList>
    </citation>
    <scope>NUCLEOTIDE SEQUENCE [LARGE SCALE GENOMIC DNA]</scope>
    <source>
        <strain evidence="10">B84634 / Timone 84634 / DSM 17679 / JCM 13223</strain>
    </source>
</reference>
<proteinExistence type="inferred from homology"/>
<feature type="signal peptide" evidence="7">
    <location>
        <begin position="1"/>
        <end position="20"/>
    </location>
</feature>
<evidence type="ECO:0000313" key="9">
    <source>
        <dbReference type="EMBL" id="EOA53857.1"/>
    </source>
</evidence>
<dbReference type="OrthoDB" id="9790390at2"/>
<dbReference type="Pfam" id="PF00085">
    <property type="entry name" value="Thioredoxin"/>
    <property type="match status" value="1"/>
</dbReference>
<comment type="caution">
    <text evidence="9">The sequence shown here is derived from an EMBL/GenBank/DDBJ whole genome shotgun (WGS) entry which is preliminary data.</text>
</comment>
<organism evidence="9 10">
    <name type="scientific">Phocaeicola massiliensis B84634 = Timone 84634 = DSM 17679 = JCM 13223</name>
    <dbReference type="NCBI Taxonomy" id="1121098"/>
    <lineage>
        <taxon>Bacteria</taxon>
        <taxon>Pseudomonadati</taxon>
        <taxon>Bacteroidota</taxon>
        <taxon>Bacteroidia</taxon>
        <taxon>Bacteroidales</taxon>
        <taxon>Bacteroidaceae</taxon>
        <taxon>Phocaeicola</taxon>
    </lineage>
</organism>
<evidence type="ECO:0000256" key="7">
    <source>
        <dbReference type="SAM" id="SignalP"/>
    </source>
</evidence>
<dbReference type="PROSITE" id="PS00194">
    <property type="entry name" value="THIOREDOXIN_1"/>
    <property type="match status" value="1"/>
</dbReference>
<evidence type="ECO:0000256" key="5">
    <source>
        <dbReference type="ARBA" id="ARBA00023284"/>
    </source>
</evidence>
<dbReference type="SUPFAM" id="SSF52833">
    <property type="entry name" value="Thioredoxin-like"/>
    <property type="match status" value="1"/>
</dbReference>
<keyword evidence="10" id="KW-1185">Reference proteome</keyword>
<keyword evidence="3" id="KW-0249">Electron transport</keyword>
<dbReference type="Gene3D" id="3.40.30.10">
    <property type="entry name" value="Glutaredoxin"/>
    <property type="match status" value="1"/>
</dbReference>
<evidence type="ECO:0000256" key="6">
    <source>
        <dbReference type="NCBIfam" id="TIGR01068"/>
    </source>
</evidence>
<keyword evidence="5" id="KW-0676">Redox-active center</keyword>
<accession>U6RCM6</accession>
<dbReference type="InterPro" id="IPR013766">
    <property type="entry name" value="Thioredoxin_domain"/>
</dbReference>
<dbReference type="HOGENOM" id="CLU_090389_2_1_10"/>
<dbReference type="PANTHER" id="PTHR45663">
    <property type="entry name" value="GEO12009P1"/>
    <property type="match status" value="1"/>
</dbReference>
<dbReference type="AlphaFoldDB" id="U6RCM6"/>
<dbReference type="eggNOG" id="COG3118">
    <property type="taxonomic scope" value="Bacteria"/>
</dbReference>
<name>U6RCM6_9BACT</name>
<dbReference type="STRING" id="1121098.HMPREF1534_02735"/>
<dbReference type="CDD" id="cd02947">
    <property type="entry name" value="TRX_family"/>
    <property type="match status" value="1"/>
</dbReference>
<gene>
    <name evidence="9" type="ORF">HMPREF1534_02735</name>
</gene>
<evidence type="ECO:0000259" key="8">
    <source>
        <dbReference type="PROSITE" id="PS51352"/>
    </source>
</evidence>
<keyword evidence="4" id="KW-1015">Disulfide bond</keyword>
<dbReference type="PROSITE" id="PS51257">
    <property type="entry name" value="PROKAR_LIPOPROTEIN"/>
    <property type="match status" value="1"/>
</dbReference>
<sequence>MKRITLFLLGIVLMSTVACGRTNSNANSDRVTAAEDSKAKVIHLTKAEFLEKVYNFEKNPDEWKYEGDKPAIVDFYATWCGPCKMVAPILDELAKEYDGQIVIYKVDTDKETELARAFGIRSIPSILFIPMNGKPEMAQGALPKEAFKKAIDELLLKK</sequence>
<evidence type="ECO:0000313" key="10">
    <source>
        <dbReference type="Proteomes" id="UP000017831"/>
    </source>
</evidence>
<dbReference type="PANTHER" id="PTHR45663:SF11">
    <property type="entry name" value="GEO12009P1"/>
    <property type="match status" value="1"/>
</dbReference>
<dbReference type="EMBL" id="AQHY01000029">
    <property type="protein sequence ID" value="EOA53857.1"/>
    <property type="molecule type" value="Genomic_DNA"/>
</dbReference>
<dbReference type="FunFam" id="3.40.30.10:FF:000229">
    <property type="entry name" value="Thioredoxin (TRX)"/>
    <property type="match status" value="1"/>
</dbReference>
<comment type="similarity">
    <text evidence="1">Belongs to the thioredoxin family.</text>
</comment>
<dbReference type="InterPro" id="IPR005746">
    <property type="entry name" value="Thioredoxin"/>
</dbReference>
<dbReference type="Proteomes" id="UP000017831">
    <property type="component" value="Unassembled WGS sequence"/>
</dbReference>
<keyword evidence="7" id="KW-0732">Signal</keyword>
<dbReference type="NCBIfam" id="TIGR01068">
    <property type="entry name" value="thioredoxin"/>
    <property type="match status" value="1"/>
</dbReference>
<dbReference type="GO" id="GO:0005829">
    <property type="term" value="C:cytosol"/>
    <property type="evidence" value="ECO:0007669"/>
    <property type="project" value="TreeGrafter"/>
</dbReference>
<dbReference type="GeneID" id="60061365"/>
<dbReference type="PROSITE" id="PS51352">
    <property type="entry name" value="THIOREDOXIN_2"/>
    <property type="match status" value="1"/>
</dbReference>
<keyword evidence="2" id="KW-0813">Transport</keyword>
<dbReference type="PRINTS" id="PR00421">
    <property type="entry name" value="THIOREDOXIN"/>
</dbReference>
<dbReference type="GO" id="GO:0015035">
    <property type="term" value="F:protein-disulfide reductase activity"/>
    <property type="evidence" value="ECO:0007669"/>
    <property type="project" value="UniProtKB-UniRule"/>
</dbReference>
<feature type="chain" id="PRO_5004679259" description="Thioredoxin" evidence="7">
    <location>
        <begin position="21"/>
        <end position="158"/>
    </location>
</feature>